<feature type="domain" description="HTH cro/C1-type" evidence="1">
    <location>
        <begin position="17"/>
        <end position="65"/>
    </location>
</feature>
<gene>
    <name evidence="2" type="ORF">COT96_00315</name>
</gene>
<protein>
    <submittedName>
        <fullName evidence="2">XRE family transcriptional regulator</fullName>
    </submittedName>
</protein>
<name>A0A2M6WS46_9BACT</name>
<dbReference type="Proteomes" id="UP000228964">
    <property type="component" value="Unassembled WGS sequence"/>
</dbReference>
<dbReference type="SMART" id="SM00530">
    <property type="entry name" value="HTH_XRE"/>
    <property type="match status" value="1"/>
</dbReference>
<dbReference type="Pfam" id="PF01381">
    <property type="entry name" value="HTH_3"/>
    <property type="match status" value="1"/>
</dbReference>
<evidence type="ECO:0000313" key="2">
    <source>
        <dbReference type="EMBL" id="PIT95594.1"/>
    </source>
</evidence>
<reference evidence="3" key="1">
    <citation type="submission" date="2017-09" db="EMBL/GenBank/DDBJ databases">
        <title>Depth-based differentiation of microbial function through sediment-hosted aquifers and enrichment of novel symbionts in the deep terrestrial subsurface.</title>
        <authorList>
            <person name="Probst A.J."/>
            <person name="Ladd B."/>
            <person name="Jarett J.K."/>
            <person name="Geller-Mcgrath D.E."/>
            <person name="Sieber C.M.K."/>
            <person name="Emerson J.B."/>
            <person name="Anantharaman K."/>
            <person name="Thomas B.C."/>
            <person name="Malmstrom R."/>
            <person name="Stieglmeier M."/>
            <person name="Klingl A."/>
            <person name="Woyke T."/>
            <person name="Ryan C.M."/>
            <person name="Banfield J.F."/>
        </authorList>
    </citation>
    <scope>NUCLEOTIDE SEQUENCE [LARGE SCALE GENOMIC DNA]</scope>
</reference>
<organism evidence="2 3">
    <name type="scientific">Candidatus Falkowbacteria bacterium CG10_big_fil_rev_8_21_14_0_10_38_22</name>
    <dbReference type="NCBI Taxonomy" id="1974564"/>
    <lineage>
        <taxon>Bacteria</taxon>
        <taxon>Candidatus Falkowiibacteriota</taxon>
    </lineage>
</organism>
<dbReference type="AlphaFoldDB" id="A0A2M6WS46"/>
<sequence>MSKTIWTKEYAKFIKKLKQARLKAGLRQIEVAKKLKRPQSYISRVESGGYRLDIVEVKRFAKIYGED</sequence>
<evidence type="ECO:0000259" key="1">
    <source>
        <dbReference type="PROSITE" id="PS50943"/>
    </source>
</evidence>
<dbReference type="SUPFAM" id="SSF47413">
    <property type="entry name" value="lambda repressor-like DNA-binding domains"/>
    <property type="match status" value="1"/>
</dbReference>
<accession>A0A2M6WS46</accession>
<dbReference type="Gene3D" id="1.10.260.40">
    <property type="entry name" value="lambda repressor-like DNA-binding domains"/>
    <property type="match status" value="1"/>
</dbReference>
<dbReference type="GO" id="GO:0003677">
    <property type="term" value="F:DNA binding"/>
    <property type="evidence" value="ECO:0007669"/>
    <property type="project" value="InterPro"/>
</dbReference>
<proteinExistence type="predicted"/>
<comment type="caution">
    <text evidence="2">The sequence shown here is derived from an EMBL/GenBank/DDBJ whole genome shotgun (WGS) entry which is preliminary data.</text>
</comment>
<dbReference type="CDD" id="cd00093">
    <property type="entry name" value="HTH_XRE"/>
    <property type="match status" value="1"/>
</dbReference>
<feature type="non-terminal residue" evidence="2">
    <location>
        <position position="67"/>
    </location>
</feature>
<dbReference type="PROSITE" id="PS50943">
    <property type="entry name" value="HTH_CROC1"/>
    <property type="match status" value="1"/>
</dbReference>
<evidence type="ECO:0000313" key="3">
    <source>
        <dbReference type="Proteomes" id="UP000228964"/>
    </source>
</evidence>
<dbReference type="InterPro" id="IPR010982">
    <property type="entry name" value="Lambda_DNA-bd_dom_sf"/>
</dbReference>
<dbReference type="EMBL" id="PFAO01000007">
    <property type="protein sequence ID" value="PIT95594.1"/>
    <property type="molecule type" value="Genomic_DNA"/>
</dbReference>
<dbReference type="InterPro" id="IPR001387">
    <property type="entry name" value="Cro/C1-type_HTH"/>
</dbReference>